<evidence type="ECO:0000259" key="1">
    <source>
        <dbReference type="Pfam" id="PF02581"/>
    </source>
</evidence>
<dbReference type="Pfam" id="PF02581">
    <property type="entry name" value="TMP-TENI"/>
    <property type="match status" value="1"/>
</dbReference>
<protein>
    <submittedName>
        <fullName evidence="2">Thiamine-phosphate pyrophosphorylase</fullName>
    </submittedName>
</protein>
<dbReference type="Gene3D" id="3.20.20.70">
    <property type="entry name" value="Aldolase class I"/>
    <property type="match status" value="1"/>
</dbReference>
<dbReference type="CDD" id="cd00564">
    <property type="entry name" value="TMP_TenI"/>
    <property type="match status" value="1"/>
</dbReference>
<dbReference type="InterPro" id="IPR036206">
    <property type="entry name" value="ThiamineP_synth_sf"/>
</dbReference>
<reference evidence="2 3" key="1">
    <citation type="submission" date="2019-03" db="EMBL/GenBank/DDBJ databases">
        <title>Genomic Encyclopedia of Type Strains, Phase III (KMG-III): the genomes of soil and plant-associated and newly described type strains.</title>
        <authorList>
            <person name="Whitman W."/>
        </authorList>
    </citation>
    <scope>NUCLEOTIDE SEQUENCE [LARGE SCALE GENOMIC DNA]</scope>
    <source>
        <strain evidence="2 3">CGMCC 1.7660</strain>
    </source>
</reference>
<accession>A0A4R6WD72</accession>
<dbReference type="EMBL" id="SNYW01000014">
    <property type="protein sequence ID" value="TDQ77597.1"/>
    <property type="molecule type" value="Genomic_DNA"/>
</dbReference>
<proteinExistence type="predicted"/>
<dbReference type="InterPro" id="IPR013785">
    <property type="entry name" value="Aldolase_TIM"/>
</dbReference>
<dbReference type="RefSeq" id="WP_133615186.1">
    <property type="nucleotide sequence ID" value="NZ_SNYW01000014.1"/>
</dbReference>
<name>A0A4R6WD72_9PROT</name>
<sequence>MVALVLRAAAELDVACLRIAGLDEARVRIAAREILQPAQDAGIAVLLDSVELVKSLGADGVHLADPMDYAAARRVLGDRASIGVACPLERHMAMEAAEAGADYVQFDYDLARAGESLDLIAWWSEMMTVPSVVALPPEPVTAGTVMAAGADFMAPDADLWSRPDPIRLLREMLAAA</sequence>
<organism evidence="2 3">
    <name type="scientific">Dongia mobilis</name>
    <dbReference type="NCBI Taxonomy" id="578943"/>
    <lineage>
        <taxon>Bacteria</taxon>
        <taxon>Pseudomonadati</taxon>
        <taxon>Pseudomonadota</taxon>
        <taxon>Alphaproteobacteria</taxon>
        <taxon>Rhodospirillales</taxon>
        <taxon>Dongiaceae</taxon>
        <taxon>Dongia</taxon>
    </lineage>
</organism>
<gene>
    <name evidence="2" type="ORF">A8950_3751</name>
</gene>
<dbReference type="InterPro" id="IPR022998">
    <property type="entry name" value="ThiamineP_synth_TenI"/>
</dbReference>
<dbReference type="Proteomes" id="UP000295783">
    <property type="component" value="Unassembled WGS sequence"/>
</dbReference>
<evidence type="ECO:0000313" key="3">
    <source>
        <dbReference type="Proteomes" id="UP000295783"/>
    </source>
</evidence>
<evidence type="ECO:0000313" key="2">
    <source>
        <dbReference type="EMBL" id="TDQ77597.1"/>
    </source>
</evidence>
<feature type="domain" description="Thiamine phosphate synthase/TenI" evidence="1">
    <location>
        <begin position="10"/>
        <end position="154"/>
    </location>
</feature>
<comment type="caution">
    <text evidence="2">The sequence shown here is derived from an EMBL/GenBank/DDBJ whole genome shotgun (WGS) entry which is preliminary data.</text>
</comment>
<dbReference type="AlphaFoldDB" id="A0A4R6WD72"/>
<dbReference type="GO" id="GO:0009228">
    <property type="term" value="P:thiamine biosynthetic process"/>
    <property type="evidence" value="ECO:0007669"/>
    <property type="project" value="UniProtKB-KW"/>
</dbReference>
<dbReference type="OrthoDB" id="7159061at2"/>
<keyword evidence="3" id="KW-1185">Reference proteome</keyword>
<dbReference type="SUPFAM" id="SSF51391">
    <property type="entry name" value="Thiamin phosphate synthase"/>
    <property type="match status" value="1"/>
</dbReference>